<dbReference type="GO" id="GO:0003700">
    <property type="term" value="F:DNA-binding transcription factor activity"/>
    <property type="evidence" value="ECO:0007669"/>
    <property type="project" value="InterPro"/>
</dbReference>
<evidence type="ECO:0000256" key="5">
    <source>
        <dbReference type="SAM" id="Phobius"/>
    </source>
</evidence>
<dbReference type="EMBL" id="JAQIZT010000001">
    <property type="protein sequence ID" value="KAJ7011624.1"/>
    <property type="molecule type" value="Genomic_DNA"/>
</dbReference>
<dbReference type="Proteomes" id="UP001164929">
    <property type="component" value="Chromosome 1"/>
</dbReference>
<dbReference type="AlphaFoldDB" id="A0AAD6RMA2"/>
<gene>
    <name evidence="7" type="ORF">NC653_001899</name>
</gene>
<dbReference type="InterPro" id="IPR033467">
    <property type="entry name" value="Tesmin/TSO1-like_CXC"/>
</dbReference>
<sequence>MFPPTRKVQKETSTKSAPDYAVLVIVFRFNYLSNLSPIRSVSVDLQQHNSFFLSEMPGSDVYRQSDIQPKPQLMPCFQKEVQSYSSSGCIDEHLADPFKEDNIMNSSMSSLTGHKETTTKADDTNTGNGKATVLMSDQTGEELPSVSMNFFDATAREKETERFGEFLQCLSGNVDDHVESDIFGGTFFGEQHHELFSPQNIELQAAAGQHDKLGASFQIFPEFLQRDEAYKYSKESLGSLSKESVKEADQRHRGIRRHLHFGAAISCKHEGNGTHETANLCLPARQTDFESFVPPHVETRGISGIWQARSCSQTATLWSSFSPSACESVRSTQNYGDLHLNSFVRSESAGSEFSTSKKLGSNPHQQEETLMSDRDHYLCKEIDGIPVLSFSGEIYSHLGYEQQESQAAVEAGSSSYQSSSIMQYPPCDSLHLIPYEQQASLSKGTMPSSEYADIVELNQMSPERNRWNTLMFFIQTFRLSVIPFQVAYVLYLLVMLIRKKAKYTIKSEGCRRCTCKKSRCLKLYCECFAAGIYCLDTCSCENCINKPEYEDTVLDMRQQTEARNPLAFAPKVVNKATNSPANMMEEGKWMKTSSSRHKKGCNCKKSKCSKKYCECFQVCINIPGSISAKEFLKKFCSFSFLVWMKLISHSIFGIGVMIIFAFELKRVELDAVMDADVKDVTILMETKQSESLEREQPLSLATSLKPEISISSRMPLIPCIGRPLKEQQDTLGSHTDSIKAERPNQFSSTWEELADIGHLTPPSHCLLGAVASSGSLNIRDCSKKFLGQSQQESSVLSPSGYLNWHHSPSSLTPKLYGCEALPELSSDSFFCNMMMEDATPETLKNTCTPSTEGVKSCSPNQKCVSPPKIRSHELRSSSSQGLRSGCKFILQDLPPFPPLTPYSKSQAAIHQNDGDHKGSTGYQ</sequence>
<evidence type="ECO:0000256" key="4">
    <source>
        <dbReference type="SAM" id="MobiDB-lite"/>
    </source>
</evidence>
<keyword evidence="3" id="KW-0539">Nucleus</keyword>
<keyword evidence="5" id="KW-1133">Transmembrane helix</keyword>
<comment type="subcellular location">
    <subcellularLocation>
        <location evidence="1">Nucleus</location>
    </subcellularLocation>
</comment>
<feature type="region of interest" description="Disordered" evidence="4">
    <location>
        <begin position="897"/>
        <end position="923"/>
    </location>
</feature>
<keyword evidence="5" id="KW-0812">Transmembrane</keyword>
<name>A0AAD6RMA2_9ROSI</name>
<feature type="compositionally biased region" description="Basic and acidic residues" evidence="4">
    <location>
        <begin position="912"/>
        <end position="923"/>
    </location>
</feature>
<evidence type="ECO:0000256" key="2">
    <source>
        <dbReference type="ARBA" id="ARBA00007267"/>
    </source>
</evidence>
<protein>
    <recommendedName>
        <fullName evidence="6">CRC domain-containing protein</fullName>
    </recommendedName>
</protein>
<evidence type="ECO:0000313" key="8">
    <source>
        <dbReference type="Proteomes" id="UP001164929"/>
    </source>
</evidence>
<feature type="transmembrane region" description="Helical" evidence="5">
    <location>
        <begin position="640"/>
        <end position="662"/>
    </location>
</feature>
<feature type="transmembrane region" description="Helical" evidence="5">
    <location>
        <begin position="470"/>
        <end position="497"/>
    </location>
</feature>
<evidence type="ECO:0000313" key="7">
    <source>
        <dbReference type="EMBL" id="KAJ7011624.1"/>
    </source>
</evidence>
<dbReference type="GO" id="GO:0005634">
    <property type="term" value="C:nucleus"/>
    <property type="evidence" value="ECO:0007669"/>
    <property type="project" value="UniProtKB-SubCell"/>
</dbReference>
<dbReference type="InterPro" id="IPR005172">
    <property type="entry name" value="CRC"/>
</dbReference>
<dbReference type="InterPro" id="IPR044522">
    <property type="entry name" value="TSO1-like"/>
</dbReference>
<feature type="domain" description="CRC" evidence="6">
    <location>
        <begin position="509"/>
        <end position="637"/>
    </location>
</feature>
<proteinExistence type="inferred from homology"/>
<dbReference type="Pfam" id="PF03638">
    <property type="entry name" value="TCR"/>
    <property type="match status" value="1"/>
</dbReference>
<comment type="similarity">
    <text evidence="2">Belongs to the lin-54 family.</text>
</comment>
<dbReference type="PANTHER" id="PTHR46159">
    <property type="entry name" value="PROTEIN TESMIN/TSO1-LIKE CXC 2"/>
    <property type="match status" value="1"/>
</dbReference>
<keyword evidence="8" id="KW-1185">Reference proteome</keyword>
<reference evidence="7 8" key="1">
    <citation type="journal article" date="2023" name="Mol. Ecol. Resour.">
        <title>Chromosome-level genome assembly of a triploid poplar Populus alba 'Berolinensis'.</title>
        <authorList>
            <person name="Chen S."/>
            <person name="Yu Y."/>
            <person name="Wang X."/>
            <person name="Wang S."/>
            <person name="Zhang T."/>
            <person name="Zhou Y."/>
            <person name="He R."/>
            <person name="Meng N."/>
            <person name="Wang Y."/>
            <person name="Liu W."/>
            <person name="Liu Z."/>
            <person name="Liu J."/>
            <person name="Guo Q."/>
            <person name="Huang H."/>
            <person name="Sederoff R.R."/>
            <person name="Wang G."/>
            <person name="Qu G."/>
            <person name="Chen S."/>
        </authorList>
    </citation>
    <scope>NUCLEOTIDE SEQUENCE [LARGE SCALE GENOMIC DNA]</scope>
    <source>
        <strain evidence="7">SC-2020</strain>
    </source>
</reference>
<dbReference type="SMART" id="SM01114">
    <property type="entry name" value="CXC"/>
    <property type="match status" value="2"/>
</dbReference>
<evidence type="ECO:0000259" key="6">
    <source>
        <dbReference type="PROSITE" id="PS51634"/>
    </source>
</evidence>
<evidence type="ECO:0000256" key="1">
    <source>
        <dbReference type="ARBA" id="ARBA00004123"/>
    </source>
</evidence>
<accession>A0AAD6RMA2</accession>
<comment type="caution">
    <text evidence="7">The sequence shown here is derived from an EMBL/GenBank/DDBJ whole genome shotgun (WGS) entry which is preliminary data.</text>
</comment>
<evidence type="ECO:0000256" key="3">
    <source>
        <dbReference type="ARBA" id="ARBA00023242"/>
    </source>
</evidence>
<dbReference type="PROSITE" id="PS51634">
    <property type="entry name" value="CRC"/>
    <property type="match status" value="1"/>
</dbReference>
<keyword evidence="5" id="KW-0472">Membrane</keyword>
<organism evidence="7 8">
    <name type="scientific">Populus alba x Populus x berolinensis</name>
    <dbReference type="NCBI Taxonomy" id="444605"/>
    <lineage>
        <taxon>Eukaryota</taxon>
        <taxon>Viridiplantae</taxon>
        <taxon>Streptophyta</taxon>
        <taxon>Embryophyta</taxon>
        <taxon>Tracheophyta</taxon>
        <taxon>Spermatophyta</taxon>
        <taxon>Magnoliopsida</taxon>
        <taxon>eudicotyledons</taxon>
        <taxon>Gunneridae</taxon>
        <taxon>Pentapetalae</taxon>
        <taxon>rosids</taxon>
        <taxon>fabids</taxon>
        <taxon>Malpighiales</taxon>
        <taxon>Salicaceae</taxon>
        <taxon>Saliceae</taxon>
        <taxon>Populus</taxon>
    </lineage>
</organism>
<dbReference type="PANTHER" id="PTHR46159:SF18">
    <property type="entry name" value="CRC DOMAIN-CONTAINING PROTEIN"/>
    <property type="match status" value="1"/>
</dbReference>